<gene>
    <name evidence="2" type="ORF">EW093_04435</name>
</gene>
<keyword evidence="1" id="KW-0732">Signal</keyword>
<evidence type="ECO:0000313" key="2">
    <source>
        <dbReference type="EMBL" id="QEN03978.1"/>
    </source>
</evidence>
<organism evidence="2 3">
    <name type="scientific">Thiospirochaeta perfilievii</name>
    <dbReference type="NCBI Taxonomy" id="252967"/>
    <lineage>
        <taxon>Bacteria</taxon>
        <taxon>Pseudomonadati</taxon>
        <taxon>Spirochaetota</taxon>
        <taxon>Spirochaetia</taxon>
        <taxon>Spirochaetales</taxon>
        <taxon>Spirochaetaceae</taxon>
        <taxon>Thiospirochaeta</taxon>
    </lineage>
</organism>
<accession>A0A5C1Q9F1</accession>
<reference evidence="2 3" key="1">
    <citation type="submission" date="2019-02" db="EMBL/GenBank/DDBJ databases">
        <authorList>
            <person name="Fomenkov A."/>
            <person name="Dubinina G."/>
            <person name="Grabovich M."/>
            <person name="Vincze T."/>
            <person name="Roberts R.J."/>
        </authorList>
    </citation>
    <scope>NUCLEOTIDE SEQUENCE [LARGE SCALE GENOMIC DNA]</scope>
    <source>
        <strain evidence="2 3">P</strain>
    </source>
</reference>
<reference evidence="2 3" key="2">
    <citation type="submission" date="2019-09" db="EMBL/GenBank/DDBJ databases">
        <title>Complete Genome Sequence and Methylome Analysis of free living Spirochaetas.</title>
        <authorList>
            <person name="Leshcheva N."/>
            <person name="Mikheeva N."/>
        </authorList>
    </citation>
    <scope>NUCLEOTIDE SEQUENCE [LARGE SCALE GENOMIC DNA]</scope>
    <source>
        <strain evidence="2 3">P</strain>
    </source>
</reference>
<dbReference type="KEGG" id="sper:EW093_04435"/>
<dbReference type="AlphaFoldDB" id="A0A5C1Q9F1"/>
<evidence type="ECO:0000256" key="1">
    <source>
        <dbReference type="SAM" id="SignalP"/>
    </source>
</evidence>
<dbReference type="Proteomes" id="UP000323824">
    <property type="component" value="Chromosome"/>
</dbReference>
<evidence type="ECO:0008006" key="4">
    <source>
        <dbReference type="Google" id="ProtNLM"/>
    </source>
</evidence>
<evidence type="ECO:0000313" key="3">
    <source>
        <dbReference type="Proteomes" id="UP000323824"/>
    </source>
</evidence>
<dbReference type="InterPro" id="IPR013783">
    <property type="entry name" value="Ig-like_fold"/>
</dbReference>
<feature type="chain" id="PRO_5023032825" description="AMP-activated protein kinase glycogen-binding domain-containing protein" evidence="1">
    <location>
        <begin position="22"/>
        <end position="655"/>
    </location>
</feature>
<feature type="signal peptide" evidence="1">
    <location>
        <begin position="1"/>
        <end position="21"/>
    </location>
</feature>
<dbReference type="SUPFAM" id="SSF81296">
    <property type="entry name" value="E set domains"/>
    <property type="match status" value="1"/>
</dbReference>
<protein>
    <recommendedName>
        <fullName evidence="4">AMP-activated protein kinase glycogen-binding domain-containing protein</fullName>
    </recommendedName>
</protein>
<proteinExistence type="predicted"/>
<keyword evidence="3" id="KW-1185">Reference proteome</keyword>
<sequence>MKKRFLITMIIMFFVTLNNFADVAVKDIDGTNVEIIITHKDDELTELNVIGSFNNWIEPGTPMEKGENGLWELRFNANIEDEIVYKFFLDGNYIPDENAPDTKDDGFAGFNGLIIVSDLLTQQAASEAVAAGEKPAPVEYKSKLNFGMYTIVGAKSTFVTQGLVDKTVKGLETDTAGLSGKSYWKMGGTIVPDVNAWFELKVFDSYQPFWAQDATGLVSPDLETGLASSLGGLLINPVNYIGGDNPSLNSVKFGIESEVVNWETGYGYAKPQGRTALLWETLGEKDGNNGYMRFDLGSKYEQMGPAKIELTVMPNVMTENYALLSFLGATIGKTKIDFQYDMKSAATNDLSAIFDKLYHQDFIFGVSTKVGKYDLTAQSMINLFSEEDFNIKDQLAGEVKISGALGSKLGTHIGYRYTGSSSEMLFGNNDSIGDKGTQRISAELYSKGIKNLKVGLYSSLILAETRSTDVFDQLYFYPYTDIDLPSLDGTLKFNGKFSYTLEDNWIYKASKEKYLFSEFGANLNINNPTDNIDNIDFKYGLNNHDEDKIFNTLITSLRMPNNLTAEIGLGVRTVKESASQSIKDENNLIGFSVGGSWKVPVRKIKSPLLYGAFVYNMDPYDDESNNLAMDGYTTTDGVSKSDGYAQFRIMMKWDF</sequence>
<dbReference type="OrthoDB" id="368755at2"/>
<dbReference type="Gene3D" id="2.60.40.10">
    <property type="entry name" value="Immunoglobulins"/>
    <property type="match status" value="1"/>
</dbReference>
<dbReference type="EMBL" id="CP035807">
    <property type="protein sequence ID" value="QEN03978.1"/>
    <property type="molecule type" value="Genomic_DNA"/>
</dbReference>
<dbReference type="RefSeq" id="WP_149567235.1">
    <property type="nucleotide sequence ID" value="NZ_CP035807.1"/>
</dbReference>
<dbReference type="InterPro" id="IPR014756">
    <property type="entry name" value="Ig_E-set"/>
</dbReference>
<dbReference type="CDD" id="cd02859">
    <property type="entry name" value="E_set_AMPKbeta_like_N"/>
    <property type="match status" value="1"/>
</dbReference>
<name>A0A5C1Q9F1_9SPIO</name>